<organism evidence="2 3">
    <name type="scientific">Cymbomonas tetramitiformis</name>
    <dbReference type="NCBI Taxonomy" id="36881"/>
    <lineage>
        <taxon>Eukaryota</taxon>
        <taxon>Viridiplantae</taxon>
        <taxon>Chlorophyta</taxon>
        <taxon>Pyramimonadophyceae</taxon>
        <taxon>Pyramimonadales</taxon>
        <taxon>Pyramimonadaceae</taxon>
        <taxon>Cymbomonas</taxon>
    </lineage>
</organism>
<gene>
    <name evidence="2" type="ORF">CYMTET_55076</name>
</gene>
<proteinExistence type="predicted"/>
<evidence type="ECO:0008006" key="4">
    <source>
        <dbReference type="Google" id="ProtNLM"/>
    </source>
</evidence>
<name>A0AAE0BEG8_9CHLO</name>
<dbReference type="Proteomes" id="UP001190700">
    <property type="component" value="Unassembled WGS sequence"/>
</dbReference>
<dbReference type="AlphaFoldDB" id="A0AAE0BEG8"/>
<keyword evidence="3" id="KW-1185">Reference proteome</keyword>
<evidence type="ECO:0000313" key="3">
    <source>
        <dbReference type="Proteomes" id="UP001190700"/>
    </source>
</evidence>
<reference evidence="2 3" key="1">
    <citation type="journal article" date="2015" name="Genome Biol. Evol.">
        <title>Comparative Genomics of a Bacterivorous Green Alga Reveals Evolutionary Causalities and Consequences of Phago-Mixotrophic Mode of Nutrition.</title>
        <authorList>
            <person name="Burns J.A."/>
            <person name="Paasch A."/>
            <person name="Narechania A."/>
            <person name="Kim E."/>
        </authorList>
    </citation>
    <scope>NUCLEOTIDE SEQUENCE [LARGE SCALE GENOMIC DNA]</scope>
    <source>
        <strain evidence="2 3">PLY_AMNH</strain>
    </source>
</reference>
<sequence length="455" mass="51480">MSWISAHEYDDSLPPTNKLPCVTVWCQDAQSERQEEDVVSYDLADASCMMFEEWQLDLPGAPSTLTIGSKRYARTNRLHRADDIVSVDSVCDDISSASEVHAYKLVAEAPDRSFSVPAANRWSGESVVDHPELPLPGIELDRISLMRPYDRLALKFTACFFSKYDASNRLHRACHASVVRSIHKSVHNARAIDLCSESGNRCDKTFTPIRVPRIRPGVPFQTVNILRKPDKDDPALEERYLFCAAVMPHYDMTLREYIRSYLLIADDTLHLVIAIVELVACVRELGHTYMDLKTSNVGVWCDRRGDLTLTLIDLDDMDQGACTFPHFSVLSEDAGNTPITDQNFMWTLAACICETITRGRVKGLYHIESGNERQKCMRNIIEHLNIKTNGSFAEKYGEVCSDMLEKFTTESSAFFTGETRLVENLRRQAEMLREALHSSSPKRKRFKPSFPAPVA</sequence>
<comment type="caution">
    <text evidence="2">The sequence shown here is derived from an EMBL/GenBank/DDBJ whole genome shotgun (WGS) entry which is preliminary data.</text>
</comment>
<feature type="region of interest" description="Disordered" evidence="1">
    <location>
        <begin position="434"/>
        <end position="455"/>
    </location>
</feature>
<accession>A0AAE0BEG8</accession>
<dbReference type="EMBL" id="LGRX02035483">
    <property type="protein sequence ID" value="KAK3234525.1"/>
    <property type="molecule type" value="Genomic_DNA"/>
</dbReference>
<protein>
    <recommendedName>
        <fullName evidence="4">Protein kinase domain-containing protein</fullName>
    </recommendedName>
</protein>
<evidence type="ECO:0000313" key="2">
    <source>
        <dbReference type="EMBL" id="KAK3234525.1"/>
    </source>
</evidence>
<evidence type="ECO:0000256" key="1">
    <source>
        <dbReference type="SAM" id="MobiDB-lite"/>
    </source>
</evidence>